<evidence type="ECO:0000313" key="2">
    <source>
        <dbReference type="Ensembl" id="ENSCPOP00000025177.1"/>
    </source>
</evidence>
<dbReference type="InParanoid" id="A0A286XIA7"/>
<dbReference type="Pfam" id="PF15387">
    <property type="entry name" value="DUF4611"/>
    <property type="match status" value="1"/>
</dbReference>
<dbReference type="CTD" id="84520"/>
<feature type="region of interest" description="Disordered" evidence="1">
    <location>
        <begin position="49"/>
        <end position="102"/>
    </location>
</feature>
<reference evidence="2" key="3">
    <citation type="submission" date="2025-09" db="UniProtKB">
        <authorList>
            <consortium name="Ensembl"/>
        </authorList>
    </citation>
    <scope>IDENTIFICATION</scope>
    <source>
        <strain evidence="2">2N</strain>
    </source>
</reference>
<dbReference type="Ensembl" id="ENSCPOT00000036552.1">
    <property type="protein sequence ID" value="ENSCPOP00000025177.1"/>
    <property type="gene ID" value="ENSCPOG00000032574.1"/>
</dbReference>
<evidence type="ECO:0000313" key="3">
    <source>
        <dbReference type="Proteomes" id="UP000005447"/>
    </source>
</evidence>
<dbReference type="InterPro" id="IPR027893">
    <property type="entry name" value="GON7_meta"/>
</dbReference>
<dbReference type="FunCoup" id="A0A286XIA7">
    <property type="interactions" value="535"/>
</dbReference>
<feature type="compositionally biased region" description="Basic and acidic residues" evidence="1">
    <location>
        <begin position="52"/>
        <end position="62"/>
    </location>
</feature>
<dbReference type="Proteomes" id="UP000005447">
    <property type="component" value="Unassembled WGS sequence"/>
</dbReference>
<keyword evidence="3" id="KW-1185">Reference proteome</keyword>
<dbReference type="GO" id="GO:0002949">
    <property type="term" value="P:tRNA threonylcarbamoyladenosine modification"/>
    <property type="evidence" value="ECO:0007669"/>
    <property type="project" value="Ensembl"/>
</dbReference>
<gene>
    <name evidence="2" type="primary">GON7</name>
</gene>
<dbReference type="GO" id="GO:0005654">
    <property type="term" value="C:nucleoplasm"/>
    <property type="evidence" value="ECO:0007669"/>
    <property type="project" value="Ensembl"/>
</dbReference>
<dbReference type="RefSeq" id="XP_003462682.1">
    <property type="nucleotide sequence ID" value="XM_003462634.5"/>
</dbReference>
<sequence length="102" mass="11421">MSLVGEYVGPDGERRELRVLCEACGDADPLQKLLWGVTQMKELVNQFFDPLVQREAKGRVTTDPEETLEGNDEDDAEDENNLDKRTNSDGPSAKRPKTPSEQ</sequence>
<organism evidence="2 3">
    <name type="scientific">Cavia porcellus</name>
    <name type="common">Guinea pig</name>
    <dbReference type="NCBI Taxonomy" id="10141"/>
    <lineage>
        <taxon>Eukaryota</taxon>
        <taxon>Metazoa</taxon>
        <taxon>Chordata</taxon>
        <taxon>Craniata</taxon>
        <taxon>Vertebrata</taxon>
        <taxon>Euteleostomi</taxon>
        <taxon>Mammalia</taxon>
        <taxon>Eutheria</taxon>
        <taxon>Euarchontoglires</taxon>
        <taxon>Glires</taxon>
        <taxon>Rodentia</taxon>
        <taxon>Hystricomorpha</taxon>
        <taxon>Caviidae</taxon>
        <taxon>Cavia</taxon>
    </lineage>
</organism>
<dbReference type="GeneID" id="100712972"/>
<dbReference type="KEGG" id="cpoc:100712972"/>
<reference evidence="3" key="1">
    <citation type="journal article" date="2011" name="Nature">
        <title>A high-resolution map of human evolutionary constraint using 29 mammals.</title>
        <authorList>
            <person name="Lindblad-Toh K."/>
            <person name="Garber M."/>
            <person name="Zuk O."/>
            <person name="Lin M.F."/>
            <person name="Parker B.J."/>
            <person name="Washietl S."/>
            <person name="Kheradpour P."/>
            <person name="Ernst J."/>
            <person name="Jordan G."/>
            <person name="Mauceli E."/>
            <person name="Ward L.D."/>
            <person name="Lowe C.B."/>
            <person name="Holloway A.K."/>
            <person name="Clamp M."/>
            <person name="Gnerre S."/>
            <person name="Alfoldi J."/>
            <person name="Beal K."/>
            <person name="Chang J."/>
            <person name="Clawson H."/>
            <person name="Cuff J."/>
            <person name="Di Palma F."/>
            <person name="Fitzgerald S."/>
            <person name="Flicek P."/>
            <person name="Guttman M."/>
            <person name="Hubisz M.J."/>
            <person name="Jaffe D.B."/>
            <person name="Jungreis I."/>
            <person name="Kent W.J."/>
            <person name="Kostka D."/>
            <person name="Lara M."/>
            <person name="Martins A.L."/>
            <person name="Massingham T."/>
            <person name="Moltke I."/>
            <person name="Raney B.J."/>
            <person name="Rasmussen M.D."/>
            <person name="Robinson J."/>
            <person name="Stark A."/>
            <person name="Vilella A.J."/>
            <person name="Wen J."/>
            <person name="Xie X."/>
            <person name="Zody M.C."/>
            <person name="Baldwin J."/>
            <person name="Bloom T."/>
            <person name="Chin C.W."/>
            <person name="Heiman D."/>
            <person name="Nicol R."/>
            <person name="Nusbaum C."/>
            <person name="Young S."/>
            <person name="Wilkinson J."/>
            <person name="Worley K.C."/>
            <person name="Kovar C.L."/>
            <person name="Muzny D.M."/>
            <person name="Gibbs R.A."/>
            <person name="Cree A."/>
            <person name="Dihn H.H."/>
            <person name="Fowler G."/>
            <person name="Jhangiani S."/>
            <person name="Joshi V."/>
            <person name="Lee S."/>
            <person name="Lewis L.R."/>
            <person name="Nazareth L.V."/>
            <person name="Okwuonu G."/>
            <person name="Santibanez J."/>
            <person name="Warren W.C."/>
            <person name="Mardis E.R."/>
            <person name="Weinstock G.M."/>
            <person name="Wilson R.K."/>
            <person name="Delehaunty K."/>
            <person name="Dooling D."/>
            <person name="Fronik C."/>
            <person name="Fulton L."/>
            <person name="Fulton B."/>
            <person name="Graves T."/>
            <person name="Minx P."/>
            <person name="Sodergren E."/>
            <person name="Birney E."/>
            <person name="Margulies E.H."/>
            <person name="Herrero J."/>
            <person name="Green E.D."/>
            <person name="Haussler D."/>
            <person name="Siepel A."/>
            <person name="Goldman N."/>
            <person name="Pollard K.S."/>
            <person name="Pedersen J.S."/>
            <person name="Lander E.S."/>
            <person name="Kellis M."/>
        </authorList>
    </citation>
    <scope>NUCLEOTIDE SEQUENCE [LARGE SCALE GENOMIC DNA]</scope>
    <source>
        <strain evidence="3">2N</strain>
    </source>
</reference>
<protein>
    <submittedName>
        <fullName evidence="2">GON7 subunit of KEOPS complex</fullName>
    </submittedName>
</protein>
<evidence type="ECO:0000256" key="1">
    <source>
        <dbReference type="SAM" id="MobiDB-lite"/>
    </source>
</evidence>
<reference evidence="2" key="2">
    <citation type="submission" date="2025-08" db="UniProtKB">
        <authorList>
            <consortium name="Ensembl"/>
        </authorList>
    </citation>
    <scope>IDENTIFICATION</scope>
    <source>
        <strain evidence="2">2N</strain>
    </source>
</reference>
<dbReference type="STRING" id="10141.ENSCPOP00000025177"/>
<name>A0A286XIA7_CAVPO</name>
<feature type="compositionally biased region" description="Acidic residues" evidence="1">
    <location>
        <begin position="63"/>
        <end position="80"/>
    </location>
</feature>
<dbReference type="VEuPathDB" id="HostDB:ENSCPOG00000032574"/>
<dbReference type="PANTHER" id="PTHR37363:SF1">
    <property type="entry name" value="EKC_KEOPS COMPLEX SUBUNIT GON7"/>
    <property type="match status" value="1"/>
</dbReference>
<dbReference type="GO" id="GO:0000408">
    <property type="term" value="C:EKC/KEOPS complex"/>
    <property type="evidence" value="ECO:0007669"/>
    <property type="project" value="Ensembl"/>
</dbReference>
<dbReference type="PANTHER" id="PTHR37363">
    <property type="entry name" value="EKC/KEOPS COMPLEX SUBUNIT GON7"/>
    <property type="match status" value="1"/>
</dbReference>
<dbReference type="GO" id="GO:0005829">
    <property type="term" value="C:cytosol"/>
    <property type="evidence" value="ECO:0007669"/>
    <property type="project" value="Ensembl"/>
</dbReference>
<dbReference type="AlphaFoldDB" id="A0A286XIA7"/>
<dbReference type="GO" id="GO:0005730">
    <property type="term" value="C:nucleolus"/>
    <property type="evidence" value="ECO:0007669"/>
    <property type="project" value="Ensembl"/>
</dbReference>
<dbReference type="GeneTree" id="ENSGT00490000044274"/>
<dbReference type="Bgee" id="ENSCPOG00000032574">
    <property type="expression patterns" value="Expressed in testis and 13 other cell types or tissues"/>
</dbReference>
<accession>A0A286XIA7</accession>
<dbReference type="EMBL" id="AAKN02053400">
    <property type="status" value="NOT_ANNOTATED_CDS"/>
    <property type="molecule type" value="Genomic_DNA"/>
</dbReference>
<proteinExistence type="predicted"/>
<dbReference type="OrthoDB" id="8905128at2759"/>
<dbReference type="OMA" id="KTCVDGP"/>